<keyword evidence="3 7" id="KW-0812">Transmembrane</keyword>
<feature type="transmembrane region" description="Helical" evidence="7">
    <location>
        <begin position="764"/>
        <end position="783"/>
    </location>
</feature>
<dbReference type="Pfam" id="PF07715">
    <property type="entry name" value="Plug"/>
    <property type="match status" value="1"/>
</dbReference>
<dbReference type="InterPro" id="IPR008969">
    <property type="entry name" value="CarboxyPept-like_regulatory"/>
</dbReference>
<evidence type="ECO:0000256" key="5">
    <source>
        <dbReference type="ARBA" id="ARBA00023136"/>
    </source>
</evidence>
<evidence type="ECO:0000256" key="4">
    <source>
        <dbReference type="ARBA" id="ARBA00022729"/>
    </source>
</evidence>
<evidence type="ECO:0000256" key="2">
    <source>
        <dbReference type="ARBA" id="ARBA00022448"/>
    </source>
</evidence>
<keyword evidence="7" id="KW-1133">Transmembrane helix</keyword>
<dbReference type="Gene3D" id="2.40.170.20">
    <property type="entry name" value="TonB-dependent receptor, beta-barrel domain"/>
    <property type="match status" value="1"/>
</dbReference>
<keyword evidence="4" id="KW-0732">Signal</keyword>
<comment type="subcellular location">
    <subcellularLocation>
        <location evidence="1">Cell outer membrane</location>
        <topology evidence="1">Multi-pass membrane protein</topology>
    </subcellularLocation>
</comment>
<dbReference type="AlphaFoldDB" id="A0A381U5U9"/>
<sequence>MIKSQIINLTIFKRLLLLYFVCLPPSLLFPSTISGYVADVETGETIIGVNVIVEGTELGASTDINGFFVVTGIPEENITLKFSHIAYEEKRENVDLGAKNILLETVLLIPTMLEGEAIEVVANRGNIIKRETDIASFQADPVILREVPQLGKDVFELVKYSPSVTIGDEFSPLYNVRGSDPSENLVQLDGMTIYNPQHLFGYGAIFNPLMIKNIEMLVGGFDAEYGGRNASILYLTSREGHQSEVHGEFRPSISGFVGAVEFPAGKGTAMLSGRFTSDIVTRVIMGMGNLWADFNGSYQRNFGDTRVKLSAFFARDYIDFDAARYAFYYDIPELRDYSVGNRTNALNRAFGLRTRSILTPKLVLETHVYSSAFDVDNQTFLRVVVEDTINNIDVTLMNETDMQNTISDVTLKANLSYFTFWNQTVKVGFESNDYRFSNRASLQFTEGVKTRDSAQLLSFFIQDQVQLGPLLAKAGIRSARFFPETSWRTEPRISSSLRLGRITLKTAWGQYRQYLSSMNTADVEVTPQSVDYYYPLKGMTPLFSEHTIVGVESKVSDRLELTVTGYLKDLPTLYRYDFGNTRQAILTHQALLEQGKGRARGVETMLRGEVGRLSGWVAYAYSVAERSFPGFQNGDWYLADGDQTHSFKSLLMLKVTPDITASTTLQLTSGFPKTFETGWVSKYTYDPVTNLMGEFFQYLTPAKNNVRFPTRMFLELGWKKKLRAGFGYRLSEYLGATDSYLTWTVQNILFLRRNPMGYFYIPEYGYYGYGILSLPIVSAGYSIKF</sequence>
<dbReference type="PROSITE" id="PS52016">
    <property type="entry name" value="TONB_DEPENDENT_REC_3"/>
    <property type="match status" value="1"/>
</dbReference>
<name>A0A381U5U9_9ZZZZ</name>
<dbReference type="Gene3D" id="2.170.130.10">
    <property type="entry name" value="TonB-dependent receptor, plug domain"/>
    <property type="match status" value="1"/>
</dbReference>
<keyword evidence="5 7" id="KW-0472">Membrane</keyword>
<evidence type="ECO:0000259" key="8">
    <source>
        <dbReference type="Pfam" id="PF07715"/>
    </source>
</evidence>
<dbReference type="Gene3D" id="2.60.40.1120">
    <property type="entry name" value="Carboxypeptidase-like, regulatory domain"/>
    <property type="match status" value="1"/>
</dbReference>
<dbReference type="GO" id="GO:0009279">
    <property type="term" value="C:cell outer membrane"/>
    <property type="evidence" value="ECO:0007669"/>
    <property type="project" value="UniProtKB-SubCell"/>
</dbReference>
<dbReference type="GO" id="GO:0015344">
    <property type="term" value="F:siderophore uptake transmembrane transporter activity"/>
    <property type="evidence" value="ECO:0007669"/>
    <property type="project" value="TreeGrafter"/>
</dbReference>
<dbReference type="Pfam" id="PF13715">
    <property type="entry name" value="CarbopepD_reg_2"/>
    <property type="match status" value="1"/>
</dbReference>
<dbReference type="PANTHER" id="PTHR30069">
    <property type="entry name" value="TONB-DEPENDENT OUTER MEMBRANE RECEPTOR"/>
    <property type="match status" value="1"/>
</dbReference>
<dbReference type="InterPro" id="IPR039426">
    <property type="entry name" value="TonB-dep_rcpt-like"/>
</dbReference>
<evidence type="ECO:0000313" key="9">
    <source>
        <dbReference type="EMBL" id="SVA23586.1"/>
    </source>
</evidence>
<dbReference type="GO" id="GO:0044718">
    <property type="term" value="P:siderophore transmembrane transport"/>
    <property type="evidence" value="ECO:0007669"/>
    <property type="project" value="TreeGrafter"/>
</dbReference>
<feature type="domain" description="TonB-dependent receptor plug" evidence="8">
    <location>
        <begin position="152"/>
        <end position="230"/>
    </location>
</feature>
<evidence type="ECO:0000256" key="3">
    <source>
        <dbReference type="ARBA" id="ARBA00022692"/>
    </source>
</evidence>
<dbReference type="SUPFAM" id="SSF56935">
    <property type="entry name" value="Porins"/>
    <property type="match status" value="1"/>
</dbReference>
<dbReference type="InterPro" id="IPR012910">
    <property type="entry name" value="Plug_dom"/>
</dbReference>
<keyword evidence="2" id="KW-0813">Transport</keyword>
<organism evidence="9">
    <name type="scientific">marine metagenome</name>
    <dbReference type="NCBI Taxonomy" id="408172"/>
    <lineage>
        <taxon>unclassified sequences</taxon>
        <taxon>metagenomes</taxon>
        <taxon>ecological metagenomes</taxon>
    </lineage>
</organism>
<keyword evidence="6" id="KW-0998">Cell outer membrane</keyword>
<reference evidence="9" key="1">
    <citation type="submission" date="2018-05" db="EMBL/GenBank/DDBJ databases">
        <authorList>
            <person name="Lanie J.A."/>
            <person name="Ng W.-L."/>
            <person name="Kazmierczak K.M."/>
            <person name="Andrzejewski T.M."/>
            <person name="Davidsen T.M."/>
            <person name="Wayne K.J."/>
            <person name="Tettelin H."/>
            <person name="Glass J.I."/>
            <person name="Rusch D."/>
            <person name="Podicherti R."/>
            <person name="Tsui H.-C.T."/>
            <person name="Winkler M.E."/>
        </authorList>
    </citation>
    <scope>NUCLEOTIDE SEQUENCE</scope>
</reference>
<evidence type="ECO:0000256" key="7">
    <source>
        <dbReference type="SAM" id="Phobius"/>
    </source>
</evidence>
<proteinExistence type="predicted"/>
<dbReference type="InterPro" id="IPR037066">
    <property type="entry name" value="Plug_dom_sf"/>
</dbReference>
<dbReference type="EMBL" id="UINC01005794">
    <property type="protein sequence ID" value="SVA23586.1"/>
    <property type="molecule type" value="Genomic_DNA"/>
</dbReference>
<dbReference type="PANTHER" id="PTHR30069:SF29">
    <property type="entry name" value="HEMOGLOBIN AND HEMOGLOBIN-HAPTOGLOBIN-BINDING PROTEIN 1-RELATED"/>
    <property type="match status" value="1"/>
</dbReference>
<dbReference type="SUPFAM" id="SSF49464">
    <property type="entry name" value="Carboxypeptidase regulatory domain-like"/>
    <property type="match status" value="1"/>
</dbReference>
<evidence type="ECO:0000256" key="1">
    <source>
        <dbReference type="ARBA" id="ARBA00004571"/>
    </source>
</evidence>
<protein>
    <recommendedName>
        <fullName evidence="8">TonB-dependent receptor plug domain-containing protein</fullName>
    </recommendedName>
</protein>
<accession>A0A381U5U9</accession>
<gene>
    <name evidence="9" type="ORF">METZ01_LOCUS76440</name>
</gene>
<evidence type="ECO:0000256" key="6">
    <source>
        <dbReference type="ARBA" id="ARBA00023237"/>
    </source>
</evidence>
<dbReference type="InterPro" id="IPR036942">
    <property type="entry name" value="Beta-barrel_TonB_sf"/>
</dbReference>